<dbReference type="GO" id="GO:0008199">
    <property type="term" value="F:ferric iron binding"/>
    <property type="evidence" value="ECO:0007669"/>
    <property type="project" value="InterPro"/>
</dbReference>
<dbReference type="InterPro" id="IPR000627">
    <property type="entry name" value="Intradiol_dOase_C"/>
</dbReference>
<sequence length="285" mass="29939">MPSPLTRRDALRLVAITAAGGALMSQQAFAQEASAETTGLMPGADVCVLTPEVTEGPYYFDPSLERADITEGTQTGVATTVRLQIVDGSCKPIEGARVDIWHCNAEGLYSGYANQTGGIDTTGQTFLRGTQFAGASGIVEFQTIYPGWYAGRTTHIHFKVFLDEKTVLTGQLFFPDALSQFIYQNVEPYTEHGHDRDVLNANDNIASQATRASFAYVKELEERYLVAMIVGVDPAAESATGFGGAAGGGEPPSGPPPDGAPADGAMSAPATETGVSLVPGISGIR</sequence>
<dbReference type="EMBL" id="LAJE02000298">
    <property type="protein sequence ID" value="OEO29242.1"/>
    <property type="molecule type" value="Genomic_DNA"/>
</dbReference>
<dbReference type="Proteomes" id="UP000095463">
    <property type="component" value="Unassembled WGS sequence"/>
</dbReference>
<evidence type="ECO:0000313" key="4">
    <source>
        <dbReference type="EMBL" id="OEO29242.1"/>
    </source>
</evidence>
<dbReference type="SUPFAM" id="SSF49482">
    <property type="entry name" value="Aromatic compound dioxygenase"/>
    <property type="match status" value="1"/>
</dbReference>
<dbReference type="GO" id="GO:0016702">
    <property type="term" value="F:oxidoreductase activity, acting on single donors with incorporation of molecular oxygen, incorporation of two atoms of oxygen"/>
    <property type="evidence" value="ECO:0007669"/>
    <property type="project" value="InterPro"/>
</dbReference>
<protein>
    <submittedName>
        <fullName evidence="4">Intradiol ring-cleavage dioxygenase</fullName>
    </submittedName>
</protein>
<dbReference type="RefSeq" id="WP_069911478.1">
    <property type="nucleotide sequence ID" value="NZ_LAJE02000298.1"/>
</dbReference>
<name>A0A1E5XKZ3_9HYPH</name>
<feature type="region of interest" description="Disordered" evidence="1">
    <location>
        <begin position="241"/>
        <end position="285"/>
    </location>
</feature>
<feature type="signal peptide" evidence="2">
    <location>
        <begin position="1"/>
        <end position="30"/>
    </location>
</feature>
<proteinExistence type="predicted"/>
<organism evidence="4 5">
    <name type="scientific">Devosia insulae DS-56</name>
    <dbReference type="NCBI Taxonomy" id="1116389"/>
    <lineage>
        <taxon>Bacteria</taxon>
        <taxon>Pseudomonadati</taxon>
        <taxon>Pseudomonadota</taxon>
        <taxon>Alphaproteobacteria</taxon>
        <taxon>Hyphomicrobiales</taxon>
        <taxon>Devosiaceae</taxon>
        <taxon>Devosia</taxon>
    </lineage>
</organism>
<reference evidence="4 5" key="1">
    <citation type="journal article" date="2015" name="Genome Announc.">
        <title>Genome Assemblies of Three Soil-Associated Devosia species: D. insulae, D. limi, and D. soli.</title>
        <authorList>
            <person name="Hassan Y.I."/>
            <person name="Lepp D."/>
            <person name="Zhou T."/>
        </authorList>
    </citation>
    <scope>NUCLEOTIDE SEQUENCE [LARGE SCALE GENOMIC DNA]</scope>
    <source>
        <strain evidence="4 5">DS-56</strain>
    </source>
</reference>
<dbReference type="NCBIfam" id="TIGR01409">
    <property type="entry name" value="TAT_signal_seq"/>
    <property type="match status" value="1"/>
</dbReference>
<keyword evidence="4" id="KW-0560">Oxidoreductase</keyword>
<dbReference type="CDD" id="cd03457">
    <property type="entry name" value="intradiol_dioxygenase_like"/>
    <property type="match status" value="1"/>
</dbReference>
<keyword evidence="5" id="KW-1185">Reference proteome</keyword>
<dbReference type="InterPro" id="IPR006311">
    <property type="entry name" value="TAT_signal"/>
</dbReference>
<dbReference type="Gene3D" id="2.60.130.10">
    <property type="entry name" value="Aromatic compound dioxygenase"/>
    <property type="match status" value="1"/>
</dbReference>
<evidence type="ECO:0000259" key="3">
    <source>
        <dbReference type="Pfam" id="PF00775"/>
    </source>
</evidence>
<comment type="caution">
    <text evidence="4">The sequence shown here is derived from an EMBL/GenBank/DDBJ whole genome shotgun (WGS) entry which is preliminary data.</text>
</comment>
<evidence type="ECO:0000256" key="1">
    <source>
        <dbReference type="SAM" id="MobiDB-lite"/>
    </source>
</evidence>
<accession>A0A1E5XKZ3</accession>
<gene>
    <name evidence="4" type="ORF">VW23_026520</name>
</gene>
<feature type="compositionally biased region" description="Gly residues" evidence="1">
    <location>
        <begin position="241"/>
        <end position="251"/>
    </location>
</feature>
<dbReference type="InterPro" id="IPR019546">
    <property type="entry name" value="TAT_signal_bac_arc"/>
</dbReference>
<feature type="compositionally biased region" description="Low complexity" evidence="1">
    <location>
        <begin position="260"/>
        <end position="271"/>
    </location>
</feature>
<dbReference type="Pfam" id="PF00775">
    <property type="entry name" value="Dioxygenase_C"/>
    <property type="match status" value="1"/>
</dbReference>
<dbReference type="PROSITE" id="PS51318">
    <property type="entry name" value="TAT"/>
    <property type="match status" value="1"/>
</dbReference>
<feature type="domain" description="Intradiol ring-cleavage dioxygenases" evidence="3">
    <location>
        <begin position="56"/>
        <end position="176"/>
    </location>
</feature>
<dbReference type="PANTHER" id="PTHR34315:SF1">
    <property type="entry name" value="INTRADIOL RING-CLEAVAGE DIOXYGENASES DOMAIN-CONTAINING PROTEIN-RELATED"/>
    <property type="match status" value="1"/>
</dbReference>
<dbReference type="AlphaFoldDB" id="A0A1E5XKZ3"/>
<dbReference type="PANTHER" id="PTHR34315">
    <property type="match status" value="1"/>
</dbReference>
<evidence type="ECO:0000313" key="5">
    <source>
        <dbReference type="Proteomes" id="UP000095463"/>
    </source>
</evidence>
<keyword evidence="4" id="KW-0223">Dioxygenase</keyword>
<evidence type="ECO:0000256" key="2">
    <source>
        <dbReference type="SAM" id="SignalP"/>
    </source>
</evidence>
<dbReference type="OrthoDB" id="9805815at2"/>
<keyword evidence="2" id="KW-0732">Signal</keyword>
<feature type="chain" id="PRO_5009190246" evidence="2">
    <location>
        <begin position="31"/>
        <end position="285"/>
    </location>
</feature>
<dbReference type="InterPro" id="IPR015889">
    <property type="entry name" value="Intradiol_dOase_core"/>
</dbReference>